<organism evidence="5 8">
    <name type="scientific">Mycolicibacterium rufum</name>
    <dbReference type="NCBI Taxonomy" id="318424"/>
    <lineage>
        <taxon>Bacteria</taxon>
        <taxon>Bacillati</taxon>
        <taxon>Actinomycetota</taxon>
        <taxon>Actinomycetes</taxon>
        <taxon>Mycobacteriales</taxon>
        <taxon>Mycobacteriaceae</taxon>
        <taxon>Mycolicibacterium</taxon>
    </lineage>
</organism>
<dbReference type="PROSITE" id="PS00622">
    <property type="entry name" value="HTH_LUXR_1"/>
    <property type="match status" value="1"/>
</dbReference>
<keyword evidence="1" id="KW-0238">DNA-binding</keyword>
<dbReference type="RefSeq" id="WP_052428724.1">
    <property type="nucleotide sequence ID" value="NZ_CP092427.2"/>
</dbReference>
<dbReference type="GO" id="GO:0006355">
    <property type="term" value="P:regulation of DNA-templated transcription"/>
    <property type="evidence" value="ECO:0007669"/>
    <property type="project" value="InterPro"/>
</dbReference>
<feature type="domain" description="Response regulatory" evidence="4">
    <location>
        <begin position="1"/>
        <end position="94"/>
    </location>
</feature>
<dbReference type="PROSITE" id="PS50043">
    <property type="entry name" value="HTH_LUXR_2"/>
    <property type="match status" value="1"/>
</dbReference>
<evidence type="ECO:0000313" key="8">
    <source>
        <dbReference type="Proteomes" id="UP001140272"/>
    </source>
</evidence>
<dbReference type="InterPro" id="IPR000792">
    <property type="entry name" value="Tscrpt_reg_LuxR_C"/>
</dbReference>
<dbReference type="InterPro" id="IPR001789">
    <property type="entry name" value="Sig_transdc_resp-reg_receiver"/>
</dbReference>
<feature type="modified residue" description="4-aspartylphosphate" evidence="2">
    <location>
        <position position="31"/>
    </location>
</feature>
<dbReference type="SUPFAM" id="SSF52172">
    <property type="entry name" value="CheY-like"/>
    <property type="match status" value="1"/>
</dbReference>
<dbReference type="SMART" id="SM00421">
    <property type="entry name" value="HTH_LUXR"/>
    <property type="match status" value="1"/>
</dbReference>
<evidence type="ECO:0000313" key="6">
    <source>
        <dbReference type="EMBL" id="ULP37984.1"/>
    </source>
</evidence>
<dbReference type="Pfam" id="PF00196">
    <property type="entry name" value="GerE"/>
    <property type="match status" value="1"/>
</dbReference>
<dbReference type="Gene3D" id="3.40.50.2300">
    <property type="match status" value="1"/>
</dbReference>
<reference evidence="5" key="2">
    <citation type="journal article" date="2022" name="BMC Genomics">
        <title>Comparative genome analysis of mycobacteria focusing on tRNA and non-coding RNA.</title>
        <authorList>
            <person name="Behra P.R.K."/>
            <person name="Pettersson B.M.F."/>
            <person name="Ramesh M."/>
            <person name="Das S."/>
            <person name="Dasgupta S."/>
            <person name="Kirsebom L.A."/>
        </authorList>
    </citation>
    <scope>NUCLEOTIDE SEQUENCE</scope>
    <source>
        <strain evidence="5">DSM 45406</strain>
    </source>
</reference>
<name>A0A9X3BQA9_9MYCO</name>
<evidence type="ECO:0000256" key="1">
    <source>
        <dbReference type="ARBA" id="ARBA00023125"/>
    </source>
</evidence>
<dbReference type="GO" id="GO:0000160">
    <property type="term" value="P:phosphorelay signal transduction system"/>
    <property type="evidence" value="ECO:0007669"/>
    <property type="project" value="InterPro"/>
</dbReference>
<evidence type="ECO:0000313" key="5">
    <source>
        <dbReference type="EMBL" id="MCV7070106.1"/>
    </source>
</evidence>
<dbReference type="CDD" id="cd06170">
    <property type="entry name" value="LuxR_C_like"/>
    <property type="match status" value="1"/>
</dbReference>
<reference evidence="5" key="1">
    <citation type="submission" date="2020-07" db="EMBL/GenBank/DDBJ databases">
        <authorList>
            <person name="Pettersson B.M.F."/>
            <person name="Behra P.R.K."/>
            <person name="Ramesh M."/>
            <person name="Das S."/>
            <person name="Dasgupta S."/>
            <person name="Kirsebom L.A."/>
        </authorList>
    </citation>
    <scope>NUCLEOTIDE SEQUENCE</scope>
    <source>
        <strain evidence="5">DSM 45406</strain>
    </source>
</reference>
<protein>
    <submittedName>
        <fullName evidence="5">Response regulator transcription factor</fullName>
    </submittedName>
</protein>
<accession>A0A9X3BQA9</accession>
<sequence length="181" mass="19333">MDDVAEVVPYDNALLCVSEGERSAPNIVLLDMSTDASAAAARLLARDLPSARIVALAVPETEPDVLACIEAGVSGYVPRTGSIDDLVAAIRDAIRGEARCSPLITSVLMRRVATLANAGGTGQRLTTREREIAEYIALGMSNRDIACRLGIEMCTVKNHVHHMLEKLGVNRRADIADCIHA</sequence>
<dbReference type="PROSITE" id="PS50110">
    <property type="entry name" value="RESPONSE_REGULATORY"/>
    <property type="match status" value="1"/>
</dbReference>
<dbReference type="GO" id="GO:0003677">
    <property type="term" value="F:DNA binding"/>
    <property type="evidence" value="ECO:0007669"/>
    <property type="project" value="UniProtKB-KW"/>
</dbReference>
<dbReference type="InterPro" id="IPR011006">
    <property type="entry name" value="CheY-like_superfamily"/>
</dbReference>
<keyword evidence="7" id="KW-1185">Reference proteome</keyword>
<evidence type="ECO:0000259" key="4">
    <source>
        <dbReference type="PROSITE" id="PS50110"/>
    </source>
</evidence>
<dbReference type="PANTHER" id="PTHR43214:SF43">
    <property type="entry name" value="TWO-COMPONENT RESPONSE REGULATOR"/>
    <property type="match status" value="1"/>
</dbReference>
<dbReference type="Proteomes" id="UP001055159">
    <property type="component" value="Chromosome"/>
</dbReference>
<dbReference type="InterPro" id="IPR016032">
    <property type="entry name" value="Sig_transdc_resp-reg_C-effctor"/>
</dbReference>
<proteinExistence type="predicted"/>
<dbReference type="PANTHER" id="PTHR43214">
    <property type="entry name" value="TWO-COMPONENT RESPONSE REGULATOR"/>
    <property type="match status" value="1"/>
</dbReference>
<evidence type="ECO:0000256" key="2">
    <source>
        <dbReference type="PROSITE-ProRule" id="PRU00169"/>
    </source>
</evidence>
<keyword evidence="2" id="KW-0597">Phosphoprotein</keyword>
<evidence type="ECO:0000313" key="7">
    <source>
        <dbReference type="Proteomes" id="UP001055159"/>
    </source>
</evidence>
<dbReference type="AlphaFoldDB" id="A0A9X3BQA9"/>
<dbReference type="SUPFAM" id="SSF46894">
    <property type="entry name" value="C-terminal effector domain of the bipartite response regulators"/>
    <property type="match status" value="1"/>
</dbReference>
<evidence type="ECO:0000259" key="3">
    <source>
        <dbReference type="PROSITE" id="PS50043"/>
    </source>
</evidence>
<reference evidence="6" key="3">
    <citation type="submission" date="2022-08" db="EMBL/GenBank/DDBJ databases">
        <title>Whole genome sequencing of non-tuberculosis mycobacteria type-strains.</title>
        <authorList>
            <person name="Igarashi Y."/>
            <person name="Osugi A."/>
            <person name="Mitarai S."/>
        </authorList>
    </citation>
    <scope>NUCLEOTIDE SEQUENCE</scope>
    <source>
        <strain evidence="6">JCM 16372</strain>
    </source>
</reference>
<dbReference type="Proteomes" id="UP001140272">
    <property type="component" value="Unassembled WGS sequence"/>
</dbReference>
<dbReference type="EMBL" id="CP092427">
    <property type="protein sequence ID" value="ULP37984.1"/>
    <property type="molecule type" value="Genomic_DNA"/>
</dbReference>
<feature type="domain" description="HTH luxR-type" evidence="3">
    <location>
        <begin position="118"/>
        <end position="181"/>
    </location>
</feature>
<dbReference type="InterPro" id="IPR039420">
    <property type="entry name" value="WalR-like"/>
</dbReference>
<dbReference type="PRINTS" id="PR00038">
    <property type="entry name" value="HTHLUXR"/>
</dbReference>
<dbReference type="EMBL" id="JACKRN010000222">
    <property type="protein sequence ID" value="MCV7070106.1"/>
    <property type="molecule type" value="Genomic_DNA"/>
</dbReference>
<gene>
    <name evidence="5" type="ORF">H7H73_05980</name>
    <name evidence="6" type="ORF">MJO55_06030</name>
</gene>